<reference evidence="1" key="1">
    <citation type="submission" date="2021-11" db="EMBL/GenBank/DDBJ databases">
        <title>BS-T2-15 a new species belonging to the Comamonadaceae family isolated from the soil of a French oak forest.</title>
        <authorList>
            <person name="Mieszkin S."/>
            <person name="Alain K."/>
        </authorList>
    </citation>
    <scope>NUCLEOTIDE SEQUENCE</scope>
    <source>
        <strain evidence="1">BS-T2-15</strain>
    </source>
</reference>
<keyword evidence="2" id="KW-1185">Reference proteome</keyword>
<dbReference type="Proteomes" id="UP001139353">
    <property type="component" value="Unassembled WGS sequence"/>
</dbReference>
<dbReference type="AlphaFoldDB" id="A0A9X2BYW3"/>
<dbReference type="RefSeq" id="WP_275680703.1">
    <property type="nucleotide sequence ID" value="NZ_JAJLJH010000001.1"/>
</dbReference>
<name>A0A9X2BYW3_9BURK</name>
<evidence type="ECO:0000313" key="2">
    <source>
        <dbReference type="Proteomes" id="UP001139353"/>
    </source>
</evidence>
<organism evidence="1 2">
    <name type="scientific">Scleromatobacter humisilvae</name>
    <dbReference type="NCBI Taxonomy" id="2897159"/>
    <lineage>
        <taxon>Bacteria</taxon>
        <taxon>Pseudomonadati</taxon>
        <taxon>Pseudomonadota</taxon>
        <taxon>Betaproteobacteria</taxon>
        <taxon>Burkholderiales</taxon>
        <taxon>Sphaerotilaceae</taxon>
        <taxon>Scleromatobacter</taxon>
    </lineage>
</organism>
<comment type="caution">
    <text evidence="1">The sequence shown here is derived from an EMBL/GenBank/DDBJ whole genome shotgun (WGS) entry which is preliminary data.</text>
</comment>
<dbReference type="EMBL" id="JAJLJH010000001">
    <property type="protein sequence ID" value="MCK9684676.1"/>
    <property type="molecule type" value="Genomic_DNA"/>
</dbReference>
<gene>
    <name evidence="1" type="ORF">LPC04_03030</name>
</gene>
<accession>A0A9X2BYW3</accession>
<evidence type="ECO:0000313" key="1">
    <source>
        <dbReference type="EMBL" id="MCK9684676.1"/>
    </source>
</evidence>
<sequence length="83" mass="8439">MGERHFFLLGYIGSAALVAFLAACLAAPRVSTFACDVPGGEGPRQCQLVETWTAAPAGAGDATADKVSVQEAIDQSVALAVSN</sequence>
<protein>
    <submittedName>
        <fullName evidence="1">Uncharacterized protein</fullName>
    </submittedName>
</protein>
<proteinExistence type="predicted"/>
<dbReference type="PROSITE" id="PS51257">
    <property type="entry name" value="PROKAR_LIPOPROTEIN"/>
    <property type="match status" value="1"/>
</dbReference>